<dbReference type="GO" id="GO:0032259">
    <property type="term" value="P:methylation"/>
    <property type="evidence" value="ECO:0007669"/>
    <property type="project" value="UniProtKB-KW"/>
</dbReference>
<name>A0ABZ3IH72_9FIRM</name>
<dbReference type="InterPro" id="IPR041698">
    <property type="entry name" value="Methyltransf_25"/>
</dbReference>
<dbReference type="InterPro" id="IPR050723">
    <property type="entry name" value="CFA/CMAS"/>
</dbReference>
<dbReference type="Gene3D" id="3.40.50.150">
    <property type="entry name" value="Vaccinia Virus protein VP39"/>
    <property type="match status" value="1"/>
</dbReference>
<accession>A0ABZ3IH72</accession>
<feature type="domain" description="Methyltransferase" evidence="1">
    <location>
        <begin position="70"/>
        <end position="142"/>
    </location>
</feature>
<proteinExistence type="predicted"/>
<protein>
    <submittedName>
        <fullName evidence="2">Ubiquinone biosynthesis O-methyltransferase, mitochondrial</fullName>
        <ecNumber evidence="2">2.1.1.222</ecNumber>
    </submittedName>
</protein>
<dbReference type="Pfam" id="PF13649">
    <property type="entry name" value="Methyltransf_25"/>
    <property type="match status" value="1"/>
</dbReference>
<dbReference type="SUPFAM" id="SSF53335">
    <property type="entry name" value="S-adenosyl-L-methionine-dependent methyltransferases"/>
    <property type="match status" value="1"/>
</dbReference>
<organism evidence="2 3">
    <name type="scientific">Sporomusa silvacetica DSM 10669</name>
    <dbReference type="NCBI Taxonomy" id="1123289"/>
    <lineage>
        <taxon>Bacteria</taxon>
        <taxon>Bacillati</taxon>
        <taxon>Bacillota</taxon>
        <taxon>Negativicutes</taxon>
        <taxon>Selenomonadales</taxon>
        <taxon>Sporomusaceae</taxon>
        <taxon>Sporomusa</taxon>
    </lineage>
</organism>
<keyword evidence="2" id="KW-0830">Ubiquinone</keyword>
<dbReference type="CDD" id="cd02440">
    <property type="entry name" value="AdoMet_MTases"/>
    <property type="match status" value="1"/>
</dbReference>
<dbReference type="Proteomes" id="UP000216752">
    <property type="component" value="Chromosome"/>
</dbReference>
<evidence type="ECO:0000313" key="3">
    <source>
        <dbReference type="Proteomes" id="UP000216752"/>
    </source>
</evidence>
<keyword evidence="2" id="KW-0808">Transferase</keyword>
<gene>
    <name evidence="2" type="primary">coq3_1</name>
    <name evidence="2" type="ORF">SPSIL_008110</name>
</gene>
<evidence type="ECO:0000259" key="1">
    <source>
        <dbReference type="Pfam" id="PF13649"/>
    </source>
</evidence>
<keyword evidence="3" id="KW-1185">Reference proteome</keyword>
<dbReference type="PANTHER" id="PTHR43667">
    <property type="entry name" value="CYCLOPROPANE-FATTY-ACYL-PHOSPHOLIPID SYNTHASE"/>
    <property type="match status" value="1"/>
</dbReference>
<sequence length="283" mass="31842">MYNAKFWANAWSEYRQTVRKQSPDPQAWIEFWNSFASSYAKNNNTNRQTHQDIIEQLMAQGAVKPGDSLLDIGCGPGTYALPLAAKGVKVTGLDTASQMLSTLQHKADKAGLSAHIDCLHADWNDLAAKPVYDVAFAAKSPAIDDYDSLMKMIKVARKVCCLIGFAGQHSLTLRRLLWERLRGQAPPGPSFDIIYPLNILYQEGYRPNVTFYSYSQDQQEPLDYLIEHYTRYFTVFGISGPDIEASIRDFLESRAVDGLCAEQSATTVGVMWWKVTEKLPQRT</sequence>
<dbReference type="PANTHER" id="PTHR43667:SF2">
    <property type="entry name" value="FATTY ACID C-METHYL TRANSFERASE"/>
    <property type="match status" value="1"/>
</dbReference>
<keyword evidence="2" id="KW-0489">Methyltransferase</keyword>
<dbReference type="InterPro" id="IPR029063">
    <property type="entry name" value="SAM-dependent_MTases_sf"/>
</dbReference>
<reference evidence="2" key="1">
    <citation type="submission" date="2024-05" db="EMBL/GenBank/DDBJ databases">
        <title>Isolation and characterization of Sporomusa carbonis sp. nov., a carboxydotrophic hydrogenogen in the genus of Sporomusa isolated from a charcoal burning pile.</title>
        <authorList>
            <person name="Boeer T."/>
            <person name="Rosenbaum F."/>
            <person name="Eysell L."/>
            <person name="Mueller V."/>
            <person name="Daniel R."/>
            <person name="Poehlein A."/>
        </authorList>
    </citation>
    <scope>NUCLEOTIDE SEQUENCE [LARGE SCALE GENOMIC DNA]</scope>
    <source>
        <strain evidence="2">DSM 10669</strain>
    </source>
</reference>
<dbReference type="EMBL" id="CP155573">
    <property type="protein sequence ID" value="XFO64708.1"/>
    <property type="molecule type" value="Genomic_DNA"/>
</dbReference>
<dbReference type="EC" id="2.1.1.222" evidence="2"/>
<dbReference type="RefSeq" id="WP_094605872.1">
    <property type="nucleotide sequence ID" value="NZ_CP155573.1"/>
</dbReference>
<dbReference type="GO" id="GO:0102208">
    <property type="term" value="F:2-polyprenyl-6-hydroxyphenol methylase activity"/>
    <property type="evidence" value="ECO:0007669"/>
    <property type="project" value="UniProtKB-EC"/>
</dbReference>
<evidence type="ECO:0000313" key="2">
    <source>
        <dbReference type="EMBL" id="XFO64708.1"/>
    </source>
</evidence>